<proteinExistence type="predicted"/>
<dbReference type="RefSeq" id="XP_065655415.1">
    <property type="nucleotide sequence ID" value="XM_065799343.1"/>
</dbReference>
<dbReference type="Gene3D" id="3.40.50.1820">
    <property type="entry name" value="alpha/beta hydrolase"/>
    <property type="match status" value="1"/>
</dbReference>
<dbReference type="InterPro" id="IPR029058">
    <property type="entry name" value="AB_hydrolase_fold"/>
</dbReference>
<protein>
    <submittedName>
        <fullName evidence="2 3">Protein ABHD18</fullName>
    </submittedName>
</protein>
<organism evidence="1 3">
    <name type="scientific">Hydra vulgaris</name>
    <name type="common">Hydra</name>
    <name type="synonym">Hydra attenuata</name>
    <dbReference type="NCBI Taxonomy" id="6087"/>
    <lineage>
        <taxon>Eukaryota</taxon>
        <taxon>Metazoa</taxon>
        <taxon>Cnidaria</taxon>
        <taxon>Hydrozoa</taxon>
        <taxon>Hydroidolina</taxon>
        <taxon>Anthoathecata</taxon>
        <taxon>Aplanulata</taxon>
        <taxon>Hydridae</taxon>
        <taxon>Hydra</taxon>
    </lineage>
</organism>
<accession>A0ABM4C1J1</accession>
<dbReference type="PANTHER" id="PTHR13617">
    <property type="entry name" value="PROTEIN ABHD18"/>
    <property type="match status" value="1"/>
</dbReference>
<dbReference type="Pfam" id="PF09752">
    <property type="entry name" value="ABHD18"/>
    <property type="match status" value="1"/>
</dbReference>
<gene>
    <name evidence="2 3" type="primary">LOC100214689</name>
</gene>
<evidence type="ECO:0000313" key="3">
    <source>
        <dbReference type="RefSeq" id="XP_065655416.1"/>
    </source>
</evidence>
<dbReference type="RefSeq" id="XP_065655416.1">
    <property type="nucleotide sequence ID" value="XM_065799344.1"/>
</dbReference>
<dbReference type="Proteomes" id="UP001652625">
    <property type="component" value="Chromosome 06"/>
</dbReference>
<sequence length="442" mass="50380">MKHLISADQIVRLSTNYVSKFFSQGWGDIELLKKIAKFQASVLDKNQLRDIHSILEDTEIKLFKVVEDKNDSSVNIFRGQFVSPLTKLLPHALPLKSEIVNFEVVMPSGDNKPAMCIHLAGTGDHHFWWRKKSMAIPLANEYKIGSILLENPYYGQRKPKNQVRSSVNYVSDIFVMGCALLVESITLFLWCQKNGFGPLGITGISMGGHMATVASSGWNKPLAIVPCLSWTSAAPIYTQGVLYGGVHWKILEDQLLQNPEYQSLIRNDDEFTQLLQKHYKINFKDQRSTYDHVYNKITNVFSSIDLSSSISKKIVPDEVALRKYVEPIQKQILNPSLNNLKRIRELFSTPSNNTLAYMTALMDQATHLAHFNKPHKDSAIIYVVANHDKYINRDYYIVSPKDVWPQTEIRTIDCGHVLGFVMHQKIFRDAIYDAFKMLPSTI</sequence>
<dbReference type="PANTHER" id="PTHR13617:SF14">
    <property type="entry name" value="PROTEIN ABHD18"/>
    <property type="match status" value="1"/>
</dbReference>
<dbReference type="InterPro" id="IPR019149">
    <property type="entry name" value="ABHD18"/>
</dbReference>
<keyword evidence="1" id="KW-1185">Reference proteome</keyword>
<reference evidence="2 3" key="1">
    <citation type="submission" date="2025-05" db="UniProtKB">
        <authorList>
            <consortium name="RefSeq"/>
        </authorList>
    </citation>
    <scope>IDENTIFICATION</scope>
</reference>
<dbReference type="GeneID" id="100214689"/>
<evidence type="ECO:0000313" key="1">
    <source>
        <dbReference type="Proteomes" id="UP001652625"/>
    </source>
</evidence>
<name>A0ABM4C1J1_HYDVU</name>
<dbReference type="SUPFAM" id="SSF53474">
    <property type="entry name" value="alpha/beta-Hydrolases"/>
    <property type="match status" value="1"/>
</dbReference>
<evidence type="ECO:0000313" key="2">
    <source>
        <dbReference type="RefSeq" id="XP_065655415.1"/>
    </source>
</evidence>